<protein>
    <submittedName>
        <fullName evidence="1">Uncharacterized protein</fullName>
    </submittedName>
</protein>
<gene>
    <name evidence="1" type="ORF">SCV_002</name>
</gene>
<name>A0A1Q3DKS3_9VIRU</name>
<accession>A0A1Q3DKS3</accession>
<reference evidence="1" key="1">
    <citation type="submission" date="2017-01" db="EMBL/GenBank/DDBJ databases">
        <title>Draft genome sequence of uncultured bacilliform virus purified from snow crab.</title>
        <authorList>
            <person name="Takano T."/>
        </authorList>
    </citation>
    <scope>NUCLEOTIDE SEQUENCE</scope>
    <source>
        <strain evidence="1">Isolate_1</strain>
    </source>
</reference>
<dbReference type="EMBL" id="BDLS01000001">
    <property type="protein sequence ID" value="GAV93127.1"/>
    <property type="molecule type" value="Genomic_DNA"/>
</dbReference>
<sequence length="199" mass="23130">MVEYQDANFPILGICADEKWCKKMKTYTLKKMNKRKKYDKYHRVFSKINFMESCDIRVYESTITFIKRSDVSPDMLERLNFGININNGKNKNEIAVIYIHSAEENKIIFDGYGIQPTTCELLTTREDLGPFLIPKIEDVISHHGHVDFTIVLTQVDEYEHASCIKKINNIFGHLQVQFRPTTPIAIYNIIMLVLDDDAS</sequence>
<proteinExistence type="predicted"/>
<comment type="caution">
    <text evidence="1">The sequence shown here is derived from an EMBL/GenBank/DDBJ whole genome shotgun (WGS) entry which is preliminary data.</text>
</comment>
<evidence type="ECO:0000313" key="1">
    <source>
        <dbReference type="EMBL" id="GAV93127.1"/>
    </source>
</evidence>
<organism evidence="1">
    <name type="scientific">Chionoecetes opilio bacilliform virus</name>
    <dbReference type="NCBI Taxonomy" id="1825681"/>
    <lineage>
        <taxon>Viruses</taxon>
        <taxon>Viruses incertae sedis</taxon>
        <taxon>Naldaviricetes</taxon>
        <taxon>Nimaviridae</taxon>
    </lineage>
</organism>